<dbReference type="Gene3D" id="3.10.20.30">
    <property type="match status" value="1"/>
</dbReference>
<accession>A0AAX2AAS5</accession>
<dbReference type="Proteomes" id="UP000289193">
    <property type="component" value="Unassembled WGS sequence"/>
</dbReference>
<dbReference type="Gene3D" id="1.10.1060.20">
    <property type="match status" value="1"/>
</dbReference>
<sequence length="365" mass="42797">MKLELSIFRFDAKSDYLPYYKKHFIKIKEQKTLLDIFKQINIDEPFGFEASNDFSLVINGLYTKLSITIEELINHFGKDLTIEPLSIRRAYKDLLIDEEDFKSRLELLKDFTKEEDKKEYLSNKIYFYASNTLNFQYNYIGDALLLLAHKLIEKEPKNKGAILEIISNEENSIESHTSLENRIYNFDKSIEKRIRQIKESLSLIKEIKEQNFCLDKNSNVKFFDYDKTLPIKHDFHDFNLAYYYGNKIDEETNNLLNKLCAKKITLENKDVDLNLETFHINPNLTIRIAASIMLEAFDGGADLLIVDSEEVFKLFDSNRESLSKVVGREVIIPILHKSELFNLAQGEHDKIRDSLKKHEIDPEII</sequence>
<dbReference type="InterPro" id="IPR054018">
    <property type="entry name" value="HdrB-like_C"/>
</dbReference>
<dbReference type="Pfam" id="PF18712">
    <property type="entry name" value="DUF5644"/>
    <property type="match status" value="1"/>
</dbReference>
<evidence type="ECO:0000313" key="4">
    <source>
        <dbReference type="EMBL" id="RXK10940.1"/>
    </source>
</evidence>
<evidence type="ECO:0000313" key="5">
    <source>
        <dbReference type="Proteomes" id="UP000253850"/>
    </source>
</evidence>
<dbReference type="RefSeq" id="WP_114838675.1">
    <property type="nucleotide sequence ID" value="NZ_CP031217.1"/>
</dbReference>
<dbReference type="AlphaFoldDB" id="A0AAX2AAS5"/>
<dbReference type="Gene3D" id="3.40.50.11810">
    <property type="match status" value="1"/>
</dbReference>
<dbReference type="Pfam" id="PF22196">
    <property type="entry name" value="HdrB-like_C"/>
    <property type="match status" value="1"/>
</dbReference>
<evidence type="ECO:0000259" key="2">
    <source>
        <dbReference type="Pfam" id="PF22196"/>
    </source>
</evidence>
<evidence type="ECO:0000313" key="3">
    <source>
        <dbReference type="EMBL" id="AXH11814.1"/>
    </source>
</evidence>
<protein>
    <recommendedName>
        <fullName evidence="7">DUF5644 domain-containing protein</fullName>
    </recommendedName>
</protein>
<evidence type="ECO:0000313" key="6">
    <source>
        <dbReference type="Proteomes" id="UP000289193"/>
    </source>
</evidence>
<feature type="domain" description="HdrB-like C-terminal" evidence="2">
    <location>
        <begin position="278"/>
        <end position="358"/>
    </location>
</feature>
<dbReference type="KEGG" id="hbv:ABIV_0801"/>
<reference evidence="3 5" key="2">
    <citation type="submission" date="2018-07" db="EMBL/GenBank/DDBJ databases">
        <title>Complete genome of the Arcobacter bivalviorum type strain LMG 26154.</title>
        <authorList>
            <person name="Miller W.G."/>
            <person name="Yee E."/>
            <person name="Bono J.L."/>
        </authorList>
    </citation>
    <scope>NUCLEOTIDE SEQUENCE [LARGE SCALE GENOMIC DNA]</scope>
    <source>
        <strain evidence="3 5">LMG 26154</strain>
    </source>
</reference>
<dbReference type="InterPro" id="IPR012675">
    <property type="entry name" value="Beta-grasp_dom_sf"/>
</dbReference>
<evidence type="ECO:0000259" key="1">
    <source>
        <dbReference type="Pfam" id="PF18712"/>
    </source>
</evidence>
<proteinExistence type="predicted"/>
<dbReference type="EMBL" id="PDKM01000001">
    <property type="protein sequence ID" value="RXK10940.1"/>
    <property type="molecule type" value="Genomic_DNA"/>
</dbReference>
<keyword evidence="6" id="KW-1185">Reference proteome</keyword>
<dbReference type="InterPro" id="IPR041543">
    <property type="entry name" value="DUF5644"/>
</dbReference>
<gene>
    <name evidence="3" type="ORF">ABIV_0801</name>
    <name evidence="4" type="ORF">CRV05_00785</name>
</gene>
<organism evidence="4 6">
    <name type="scientific">Halarcobacter bivalviorum</name>
    <dbReference type="NCBI Taxonomy" id="663364"/>
    <lineage>
        <taxon>Bacteria</taxon>
        <taxon>Pseudomonadati</taxon>
        <taxon>Campylobacterota</taxon>
        <taxon>Epsilonproteobacteria</taxon>
        <taxon>Campylobacterales</taxon>
        <taxon>Arcobacteraceae</taxon>
        <taxon>Halarcobacter</taxon>
    </lineage>
</organism>
<reference evidence="4 6" key="1">
    <citation type="submission" date="2017-10" db="EMBL/GenBank/DDBJ databases">
        <title>Genomics of the genus Arcobacter.</title>
        <authorList>
            <person name="Perez-Cataluna A."/>
            <person name="Figueras M.J."/>
        </authorList>
    </citation>
    <scope>NUCLEOTIDE SEQUENCE [LARGE SCALE GENOMIC DNA]</scope>
    <source>
        <strain evidence="4 6">CECT 7835</strain>
    </source>
</reference>
<evidence type="ECO:0008006" key="7">
    <source>
        <dbReference type="Google" id="ProtNLM"/>
    </source>
</evidence>
<feature type="domain" description="DUF5644" evidence="1">
    <location>
        <begin position="114"/>
        <end position="201"/>
    </location>
</feature>
<dbReference type="Proteomes" id="UP000253850">
    <property type="component" value="Chromosome"/>
</dbReference>
<name>A0AAX2AAS5_9BACT</name>
<dbReference type="EMBL" id="CP031217">
    <property type="protein sequence ID" value="AXH11814.1"/>
    <property type="molecule type" value="Genomic_DNA"/>
</dbReference>